<dbReference type="GO" id="GO:0008270">
    <property type="term" value="F:zinc ion binding"/>
    <property type="evidence" value="ECO:0007669"/>
    <property type="project" value="UniProtKB-KW"/>
</dbReference>
<accession>A0A0C9XCI3</accession>
<proteinExistence type="predicted"/>
<dbReference type="Proteomes" id="UP000054477">
    <property type="component" value="Unassembled WGS sequence"/>
</dbReference>
<evidence type="ECO:0000256" key="1">
    <source>
        <dbReference type="ARBA" id="ARBA00022723"/>
    </source>
</evidence>
<keyword evidence="2 4" id="KW-0863">Zinc-finger</keyword>
<keyword evidence="9" id="KW-1185">Reference proteome</keyword>
<dbReference type="InterPro" id="IPR001841">
    <property type="entry name" value="Znf_RING"/>
</dbReference>
<evidence type="ECO:0008006" key="10">
    <source>
        <dbReference type="Google" id="ProtNLM"/>
    </source>
</evidence>
<dbReference type="InterPro" id="IPR001293">
    <property type="entry name" value="Znf_TRAF"/>
</dbReference>
<dbReference type="STRING" id="1095629.A0A0C9XCI3"/>
<dbReference type="PANTHER" id="PTHR10131">
    <property type="entry name" value="TNF RECEPTOR ASSOCIATED FACTOR"/>
    <property type="match status" value="1"/>
</dbReference>
<evidence type="ECO:0000259" key="7">
    <source>
        <dbReference type="PROSITE" id="PS50145"/>
    </source>
</evidence>
<feature type="region of interest" description="Disordered" evidence="5">
    <location>
        <begin position="251"/>
        <end position="271"/>
    </location>
</feature>
<evidence type="ECO:0000256" key="4">
    <source>
        <dbReference type="PROSITE-ProRule" id="PRU00207"/>
    </source>
</evidence>
<dbReference type="AlphaFoldDB" id="A0A0C9XCI3"/>
<dbReference type="OrthoDB" id="1630758at2759"/>
<name>A0A0C9XCI3_9AGAR</name>
<evidence type="ECO:0000259" key="6">
    <source>
        <dbReference type="PROSITE" id="PS50089"/>
    </source>
</evidence>
<evidence type="ECO:0000256" key="2">
    <source>
        <dbReference type="ARBA" id="ARBA00022771"/>
    </source>
</evidence>
<dbReference type="Pfam" id="PF13923">
    <property type="entry name" value="zf-C3HC4_2"/>
    <property type="match status" value="1"/>
</dbReference>
<dbReference type="Gene3D" id="3.30.40.10">
    <property type="entry name" value="Zinc/RING finger domain, C3HC4 (zinc finger)"/>
    <property type="match status" value="1"/>
</dbReference>
<evidence type="ECO:0000256" key="3">
    <source>
        <dbReference type="ARBA" id="ARBA00022833"/>
    </source>
</evidence>
<feature type="compositionally biased region" description="Polar residues" evidence="5">
    <location>
        <begin position="144"/>
        <end position="153"/>
    </location>
</feature>
<evidence type="ECO:0000256" key="5">
    <source>
        <dbReference type="SAM" id="MobiDB-lite"/>
    </source>
</evidence>
<dbReference type="EMBL" id="KN838537">
    <property type="protein sequence ID" value="KIK09955.1"/>
    <property type="molecule type" value="Genomic_DNA"/>
</dbReference>
<reference evidence="8 9" key="1">
    <citation type="submission" date="2014-04" db="EMBL/GenBank/DDBJ databases">
        <authorList>
            <consortium name="DOE Joint Genome Institute"/>
            <person name="Kuo A."/>
            <person name="Kohler A."/>
            <person name="Nagy L.G."/>
            <person name="Floudas D."/>
            <person name="Copeland A."/>
            <person name="Barry K.W."/>
            <person name="Cichocki N."/>
            <person name="Veneault-Fourrey C."/>
            <person name="LaButti K."/>
            <person name="Lindquist E.A."/>
            <person name="Lipzen A."/>
            <person name="Lundell T."/>
            <person name="Morin E."/>
            <person name="Murat C."/>
            <person name="Sun H."/>
            <person name="Tunlid A."/>
            <person name="Henrissat B."/>
            <person name="Grigoriev I.V."/>
            <person name="Hibbett D.S."/>
            <person name="Martin F."/>
            <person name="Nordberg H.P."/>
            <person name="Cantor M.N."/>
            <person name="Hua S.X."/>
        </authorList>
    </citation>
    <scope>NUCLEOTIDE SEQUENCE [LARGE SCALE GENOMIC DNA]</scope>
    <source>
        <strain evidence="8 9">LaAM-08-1</strain>
    </source>
</reference>
<keyword evidence="1 4" id="KW-0479">Metal-binding</keyword>
<feature type="zinc finger region" description="TRAF-type" evidence="4">
    <location>
        <begin position="79"/>
        <end position="126"/>
    </location>
</feature>
<dbReference type="PANTHER" id="PTHR10131:SF94">
    <property type="entry name" value="TNF RECEPTOR-ASSOCIATED FACTOR 4"/>
    <property type="match status" value="1"/>
</dbReference>
<protein>
    <recommendedName>
        <fullName evidence="10">RING-type E3 ubiquitin transferase</fullName>
    </recommendedName>
</protein>
<gene>
    <name evidence="8" type="ORF">K443DRAFT_127328</name>
</gene>
<organism evidence="8 9">
    <name type="scientific">Laccaria amethystina LaAM-08-1</name>
    <dbReference type="NCBI Taxonomy" id="1095629"/>
    <lineage>
        <taxon>Eukaryota</taxon>
        <taxon>Fungi</taxon>
        <taxon>Dikarya</taxon>
        <taxon>Basidiomycota</taxon>
        <taxon>Agaricomycotina</taxon>
        <taxon>Agaricomycetes</taxon>
        <taxon>Agaricomycetidae</taxon>
        <taxon>Agaricales</taxon>
        <taxon>Agaricineae</taxon>
        <taxon>Hydnangiaceae</taxon>
        <taxon>Laccaria</taxon>
    </lineage>
</organism>
<dbReference type="PROSITE" id="PS50089">
    <property type="entry name" value="ZF_RING_2"/>
    <property type="match status" value="1"/>
</dbReference>
<dbReference type="SUPFAM" id="SSF49599">
    <property type="entry name" value="TRAF domain-like"/>
    <property type="match status" value="1"/>
</dbReference>
<dbReference type="InterPro" id="IPR013083">
    <property type="entry name" value="Znf_RING/FYVE/PHD"/>
</dbReference>
<reference evidence="9" key="2">
    <citation type="submission" date="2015-01" db="EMBL/GenBank/DDBJ databases">
        <title>Evolutionary Origins and Diversification of the Mycorrhizal Mutualists.</title>
        <authorList>
            <consortium name="DOE Joint Genome Institute"/>
            <consortium name="Mycorrhizal Genomics Consortium"/>
            <person name="Kohler A."/>
            <person name="Kuo A."/>
            <person name="Nagy L.G."/>
            <person name="Floudas D."/>
            <person name="Copeland A."/>
            <person name="Barry K.W."/>
            <person name="Cichocki N."/>
            <person name="Veneault-Fourrey C."/>
            <person name="LaButti K."/>
            <person name="Lindquist E.A."/>
            <person name="Lipzen A."/>
            <person name="Lundell T."/>
            <person name="Morin E."/>
            <person name="Murat C."/>
            <person name="Riley R."/>
            <person name="Ohm R."/>
            <person name="Sun H."/>
            <person name="Tunlid A."/>
            <person name="Henrissat B."/>
            <person name="Grigoriev I.V."/>
            <person name="Hibbett D.S."/>
            <person name="Martin F."/>
        </authorList>
    </citation>
    <scope>NUCLEOTIDE SEQUENCE [LARGE SCALE GENOMIC DNA]</scope>
    <source>
        <strain evidence="9">LaAM-08-1</strain>
    </source>
</reference>
<sequence length="458" mass="50068">MSLFSYVESPNANLICCICRAPFTDPTTTRTCAHTFCRECIIHSLTHSPQCPVDRSPLSLSDLGPANPIVRSLVDELLVACVHRIEGCTYTSQRQLLATHLKDECSYSQVACTHKGCEEMLKRTELPRHIQEMHRNVSEEKEASSTTQKSTTFDNDDKTSNECPHAIHGCPYDGPLASTDHLLTCPYETIKDFFPANTARLSLLTEQNLLLRHRVESLEGTVQSLRREMVTVRHVLGPWLRLDSHLITNETPLQNQPASSSSSSAREVGHGEGFTERLEAREYASPFDALAFYFPEASQVRRSGHRASTSVGGANGHLGLPGPTIGHQVGFQMTGPGSEQFGHPPGLRSTAVAPLDLGTTLEGTLKGLRESVVSVAAGMDSLGRRSEIALTNETLRLGEEVVSLRGNVHGLRMQIHAMMMDRNAQFTGQGSGGDNEDGLGWMIPPPGQRMYAGSITKL</sequence>
<feature type="domain" description="RING-type" evidence="6">
    <location>
        <begin position="16"/>
        <end position="55"/>
    </location>
</feature>
<evidence type="ECO:0000313" key="9">
    <source>
        <dbReference type="Proteomes" id="UP000054477"/>
    </source>
</evidence>
<feature type="region of interest" description="Disordered" evidence="5">
    <location>
        <begin position="135"/>
        <end position="158"/>
    </location>
</feature>
<dbReference type="InterPro" id="IPR017907">
    <property type="entry name" value="Znf_RING_CS"/>
</dbReference>
<evidence type="ECO:0000313" key="8">
    <source>
        <dbReference type="EMBL" id="KIK09955.1"/>
    </source>
</evidence>
<feature type="domain" description="TRAF-type" evidence="7">
    <location>
        <begin position="79"/>
        <end position="126"/>
    </location>
</feature>
<dbReference type="SUPFAM" id="SSF57850">
    <property type="entry name" value="RING/U-box"/>
    <property type="match status" value="1"/>
</dbReference>
<keyword evidence="3 4" id="KW-0862">Zinc</keyword>
<dbReference type="HOGENOM" id="CLU_019709_0_0_1"/>
<dbReference type="PROSITE" id="PS00518">
    <property type="entry name" value="ZF_RING_1"/>
    <property type="match status" value="1"/>
</dbReference>
<dbReference type="PROSITE" id="PS50145">
    <property type="entry name" value="ZF_TRAF"/>
    <property type="match status" value="1"/>
</dbReference>